<keyword evidence="9 13" id="KW-0233">DNA recombination</keyword>
<reference evidence="17 18" key="1">
    <citation type="journal article" date="2024" name="Commun. Biol.">
        <title>Comparative genomic analysis of thermophilic fungi reveals convergent evolutionary adaptations and gene losses.</title>
        <authorList>
            <person name="Steindorff A.S."/>
            <person name="Aguilar-Pontes M.V."/>
            <person name="Robinson A.J."/>
            <person name="Andreopoulos B."/>
            <person name="LaButti K."/>
            <person name="Kuo A."/>
            <person name="Mondo S."/>
            <person name="Riley R."/>
            <person name="Otillar R."/>
            <person name="Haridas S."/>
            <person name="Lipzen A."/>
            <person name="Grimwood J."/>
            <person name="Schmutz J."/>
            <person name="Clum A."/>
            <person name="Reid I.D."/>
            <person name="Moisan M.C."/>
            <person name="Butler G."/>
            <person name="Nguyen T.T.M."/>
            <person name="Dewar K."/>
            <person name="Conant G."/>
            <person name="Drula E."/>
            <person name="Henrissat B."/>
            <person name="Hansel C."/>
            <person name="Singer S."/>
            <person name="Hutchinson M.I."/>
            <person name="de Vries R.P."/>
            <person name="Natvig D.O."/>
            <person name="Powell A.J."/>
            <person name="Tsang A."/>
            <person name="Grigoriev I.V."/>
        </authorList>
    </citation>
    <scope>NUCLEOTIDE SEQUENCE [LARGE SCALE GENOMIC DNA]</scope>
    <source>
        <strain evidence="17 18">CBS 620.91</strain>
    </source>
</reference>
<evidence type="ECO:0000256" key="2">
    <source>
        <dbReference type="ARBA" id="ARBA00022598"/>
    </source>
</evidence>
<keyword evidence="4" id="KW-0235">DNA replication</keyword>
<dbReference type="Gene3D" id="3.30.470.30">
    <property type="entry name" value="DNA ligase/mRNA capping enzyme"/>
    <property type="match status" value="1"/>
</dbReference>
<keyword evidence="5 13" id="KW-0547">Nucleotide-binding</keyword>
<dbReference type="SUPFAM" id="SSF56091">
    <property type="entry name" value="DNA ligase/mRNA capping enzyme, catalytic domain"/>
    <property type="match status" value="1"/>
</dbReference>
<sequence length="1277" mass="141184">MFSRAVRISRAAPLRAALAAQRAPAVVPIAARRTVTTNAASARVETPIPESEEEPFPIRLSDESFETYELDPPPYTLEVTKKQLKQMYYDMVVVRQMEMAADRLYKEKKIRGFCHLSTGQEAVAVGIEHAIEKTDDVITSYRCHGFAYMRGGTVRSIIGELLGRREGIAYGKGGSMHMFTKGFYGGNGIVGAQVPVGAGLAFAQKYTGGKKATVILYGDGASNQGQVFEAFNMAKLWNLPALFGCENNKYGMGTSAARSSALTDYYKRGQYIPGLKVNGMDVLAVKAAVQYGKQWTAEDNGPLVLEYVTYRYGGHSMSDPGTTYRTREEIQRMRSTNDPIAGLKQHILEWGVAPEDELKRIDKEARSFVNEEVAAAEAMAFPDATPKILFEDIYVRGTEPQFIRGRTTDEVFYFQQKFFGKQNGTAATPAPPQQTTLSFATKAAKDDKTKEDDRENSVSDQETKKKRGRPPKVKKDTEMKDAEPAEDEDVEVAAPASKRARKSRKVIEDEDDDGDVVMKDESAPKPKKARSPSPKSKLSSPKAKPPFPKSKGKVPEPAAAAKTEAEEETPESSSEVEEEELQDEDEKSGVAAKARQKVQAALKSHAKHPYPDWKAGEPVPYAALCKTFSLIELTTKRLEIMAHCSLFLQQVLRLTPEDLLPTVLLMVNKLAPDYAGIELGIGESLIMKAIGETTGRSLAIIKQDQKEIGDLGLVACKSRSTQPTMFKPKPLTVRGVHKGLMGIATVTGNGAQGRKVDGIKKLLAAADANSTGKVDITKDKGGPSEAKYLVRFLEGKLRLGLAEKTVIVSLAQAMVAHEAAQKGKVPSTTDMEKGEAILKTVYSELPSYDVIIPAMVEHGIENLKEHCKLRPGVPLKPMLAKPTKAITEVLDRFEGQTFTCEYKYDGERAQIHYVAKDTDEELSQSAVNASKEVGKGVAAIFSRNSEDLSKKYPDILEKLPTWVNEDTKSFVLDCESVAWDIKEKKVLPFQQLMTRKKKDVKAEDIKVKVCVFAFDLLYLNGEPVVHKSLRERRELLHKAFKPVEGEFAFATAMNGQELDEIQAFLDESVKASCEGLMVKMLDGEESGYEPSKRSRNWLKIKKDYLSGVGDSLDLVVLGAYYGKGKRTSVYGAFLLACYNPGSDTYETVCNIGTGFSEAVLEELHGQLSQIVIDRPKPFYAHSSGGQHQPDVWFEPRYVWEVKTADLTLSPRYKAGMREGVDPSGEKGISLRFPRFIRVRDDKKPDEATTSRQVAEMYRKQESVAKSKGPAVDDDFEY</sequence>
<dbReference type="Pfam" id="PF04675">
    <property type="entry name" value="DNA_ligase_A_N"/>
    <property type="match status" value="1"/>
</dbReference>
<dbReference type="SUPFAM" id="SSF52518">
    <property type="entry name" value="Thiamin diphosphate-binding fold (THDP-binding)"/>
    <property type="match status" value="1"/>
</dbReference>
<dbReference type="InterPro" id="IPR036599">
    <property type="entry name" value="DNA_ligase_N_sf"/>
</dbReference>
<dbReference type="SUPFAM" id="SSF117018">
    <property type="entry name" value="ATP-dependent DNA ligase DNA-binding domain"/>
    <property type="match status" value="1"/>
</dbReference>
<evidence type="ECO:0000313" key="18">
    <source>
        <dbReference type="Proteomes" id="UP001583172"/>
    </source>
</evidence>
<dbReference type="InterPro" id="IPR012310">
    <property type="entry name" value="DNA_ligase_ATP-dep_cent"/>
</dbReference>
<dbReference type="InterPro" id="IPR016059">
    <property type="entry name" value="DNA_ligase_ATP-dep_CS"/>
</dbReference>
<dbReference type="CDD" id="cd07900">
    <property type="entry name" value="Adenylation_DNA_ligase_I_Euk"/>
    <property type="match status" value="1"/>
</dbReference>
<feature type="region of interest" description="Disordered" evidence="15">
    <location>
        <begin position="441"/>
        <end position="606"/>
    </location>
</feature>
<evidence type="ECO:0000256" key="13">
    <source>
        <dbReference type="RuleBase" id="RU000617"/>
    </source>
</evidence>
<proteinExistence type="inferred from homology"/>
<accession>A0ABR3VPF9</accession>
<dbReference type="CDD" id="cd02000">
    <property type="entry name" value="TPP_E1_PDC_ADC_BCADC"/>
    <property type="match status" value="1"/>
</dbReference>
<dbReference type="Proteomes" id="UP001583172">
    <property type="component" value="Unassembled WGS sequence"/>
</dbReference>
<dbReference type="InterPro" id="IPR012340">
    <property type="entry name" value="NA-bd_OB-fold"/>
</dbReference>
<dbReference type="NCBIfam" id="TIGR00574">
    <property type="entry name" value="dnl1"/>
    <property type="match status" value="1"/>
</dbReference>
<dbReference type="Gene3D" id="3.40.50.970">
    <property type="match status" value="1"/>
</dbReference>
<evidence type="ECO:0000256" key="11">
    <source>
        <dbReference type="ARBA" id="ARBA00023306"/>
    </source>
</evidence>
<dbReference type="Pfam" id="PF04679">
    <property type="entry name" value="DNA_ligase_A_C"/>
    <property type="match status" value="1"/>
</dbReference>
<feature type="compositionally biased region" description="Low complexity" evidence="15">
    <location>
        <begin position="590"/>
        <end position="601"/>
    </location>
</feature>
<evidence type="ECO:0000256" key="6">
    <source>
        <dbReference type="ARBA" id="ARBA00022763"/>
    </source>
</evidence>
<keyword evidence="8" id="KW-0560">Oxidoreductase</keyword>
<name>A0ABR3VPF9_HUMIN</name>
<feature type="compositionally biased region" description="Basic and acidic residues" evidence="15">
    <location>
        <begin position="473"/>
        <end position="483"/>
    </location>
</feature>
<dbReference type="Gene3D" id="2.40.50.140">
    <property type="entry name" value="Nucleic acid-binding proteins"/>
    <property type="match status" value="1"/>
</dbReference>
<comment type="catalytic activity">
    <reaction evidence="12 13">
        <text>ATP + (deoxyribonucleotide)n-3'-hydroxyl + 5'-phospho-(deoxyribonucleotide)m = (deoxyribonucleotide)n+m + AMP + diphosphate.</text>
        <dbReference type="EC" id="6.5.1.1"/>
    </reaction>
</comment>
<keyword evidence="18" id="KW-1185">Reference proteome</keyword>
<dbReference type="Gene3D" id="1.10.3260.10">
    <property type="entry name" value="DNA ligase, ATP-dependent, N-terminal domain"/>
    <property type="match status" value="1"/>
</dbReference>
<keyword evidence="2 13" id="KW-0436">Ligase</keyword>
<keyword evidence="7 13" id="KW-0067">ATP-binding</keyword>
<comment type="similarity">
    <text evidence="1 14">Belongs to the ATP-dependent DNA ligase family.</text>
</comment>
<evidence type="ECO:0000256" key="15">
    <source>
        <dbReference type="SAM" id="MobiDB-lite"/>
    </source>
</evidence>
<keyword evidence="6 13" id="KW-0227">DNA damage</keyword>
<feature type="domain" description="ATP-dependent DNA ligase family profile" evidence="16">
    <location>
        <begin position="1002"/>
        <end position="1139"/>
    </location>
</feature>
<organism evidence="17 18">
    <name type="scientific">Humicola insolens</name>
    <name type="common">Soft-rot fungus</name>
    <dbReference type="NCBI Taxonomy" id="85995"/>
    <lineage>
        <taxon>Eukaryota</taxon>
        <taxon>Fungi</taxon>
        <taxon>Dikarya</taxon>
        <taxon>Ascomycota</taxon>
        <taxon>Pezizomycotina</taxon>
        <taxon>Sordariomycetes</taxon>
        <taxon>Sordariomycetidae</taxon>
        <taxon>Sordariales</taxon>
        <taxon>Chaetomiaceae</taxon>
        <taxon>Mycothermus</taxon>
    </lineage>
</organism>
<dbReference type="PROSITE" id="PS00697">
    <property type="entry name" value="DNA_LIGASE_A1"/>
    <property type="match status" value="1"/>
</dbReference>
<dbReference type="InterPro" id="IPR050191">
    <property type="entry name" value="ATP-dep_DNA_ligase"/>
</dbReference>
<dbReference type="PROSITE" id="PS00333">
    <property type="entry name" value="DNA_LIGASE_A2"/>
    <property type="match status" value="1"/>
</dbReference>
<keyword evidence="11" id="KW-0131">Cell cycle</keyword>
<evidence type="ECO:0000259" key="16">
    <source>
        <dbReference type="PROSITE" id="PS50160"/>
    </source>
</evidence>
<evidence type="ECO:0000313" key="17">
    <source>
        <dbReference type="EMBL" id="KAL1843795.1"/>
    </source>
</evidence>
<feature type="compositionally biased region" description="Basic and acidic residues" evidence="15">
    <location>
        <begin position="443"/>
        <end position="463"/>
    </location>
</feature>
<dbReference type="Pfam" id="PF00676">
    <property type="entry name" value="E1_dh"/>
    <property type="match status" value="1"/>
</dbReference>
<gene>
    <name evidence="17" type="ORF">VTJ49DRAFT_7505</name>
</gene>
<feature type="compositionally biased region" description="Acidic residues" evidence="15">
    <location>
        <begin position="565"/>
        <end position="586"/>
    </location>
</feature>
<evidence type="ECO:0000256" key="12">
    <source>
        <dbReference type="ARBA" id="ARBA00034003"/>
    </source>
</evidence>
<evidence type="ECO:0000256" key="10">
    <source>
        <dbReference type="ARBA" id="ARBA00023204"/>
    </source>
</evidence>
<dbReference type="InterPro" id="IPR029061">
    <property type="entry name" value="THDP-binding"/>
</dbReference>
<evidence type="ECO:0000256" key="7">
    <source>
        <dbReference type="ARBA" id="ARBA00022840"/>
    </source>
</evidence>
<keyword evidence="10 13" id="KW-0234">DNA repair</keyword>
<dbReference type="PANTHER" id="PTHR45674">
    <property type="entry name" value="DNA LIGASE 1/3 FAMILY MEMBER"/>
    <property type="match status" value="1"/>
</dbReference>
<evidence type="ECO:0000256" key="4">
    <source>
        <dbReference type="ARBA" id="ARBA00022705"/>
    </source>
</evidence>
<dbReference type="CDD" id="cd07969">
    <property type="entry name" value="OBF_DNA_ligase_I"/>
    <property type="match status" value="1"/>
</dbReference>
<dbReference type="InterPro" id="IPR001017">
    <property type="entry name" value="DH_E1"/>
</dbReference>
<feature type="region of interest" description="Disordered" evidence="15">
    <location>
        <begin position="1241"/>
        <end position="1277"/>
    </location>
</feature>
<dbReference type="InterPro" id="IPR000977">
    <property type="entry name" value="DNA_ligase_ATP-dep"/>
</dbReference>
<feature type="compositionally biased region" description="Low complexity" evidence="15">
    <location>
        <begin position="531"/>
        <end position="542"/>
    </location>
</feature>
<evidence type="ECO:0000256" key="8">
    <source>
        <dbReference type="ARBA" id="ARBA00023002"/>
    </source>
</evidence>
<dbReference type="PANTHER" id="PTHR45674:SF4">
    <property type="entry name" value="DNA LIGASE 1"/>
    <property type="match status" value="1"/>
</dbReference>
<dbReference type="SUPFAM" id="SSF50249">
    <property type="entry name" value="Nucleic acid-binding proteins"/>
    <property type="match status" value="1"/>
</dbReference>
<evidence type="ECO:0000256" key="14">
    <source>
        <dbReference type="RuleBase" id="RU004196"/>
    </source>
</evidence>
<comment type="caution">
    <text evidence="17">The sequence shown here is derived from an EMBL/GenBank/DDBJ whole genome shotgun (WGS) entry which is preliminary data.</text>
</comment>
<dbReference type="InterPro" id="IPR012309">
    <property type="entry name" value="DNA_ligase_ATP-dep_C"/>
</dbReference>
<dbReference type="PROSITE" id="PS50160">
    <property type="entry name" value="DNA_LIGASE_A3"/>
    <property type="match status" value="1"/>
</dbReference>
<evidence type="ECO:0000256" key="3">
    <source>
        <dbReference type="ARBA" id="ARBA00022618"/>
    </source>
</evidence>
<dbReference type="Pfam" id="PF01068">
    <property type="entry name" value="DNA_ligase_A_M"/>
    <property type="match status" value="1"/>
</dbReference>
<keyword evidence="3" id="KW-0132">Cell division</keyword>
<evidence type="ECO:0000256" key="5">
    <source>
        <dbReference type="ARBA" id="ARBA00022741"/>
    </source>
</evidence>
<dbReference type="InterPro" id="IPR012308">
    <property type="entry name" value="DNA_ligase_ATP-dep_N"/>
</dbReference>
<dbReference type="EC" id="6.5.1.1" evidence="13"/>
<dbReference type="EMBL" id="JAZGSY010000009">
    <property type="protein sequence ID" value="KAL1843795.1"/>
    <property type="molecule type" value="Genomic_DNA"/>
</dbReference>
<evidence type="ECO:0000256" key="9">
    <source>
        <dbReference type="ARBA" id="ARBA00023172"/>
    </source>
</evidence>
<evidence type="ECO:0000256" key="1">
    <source>
        <dbReference type="ARBA" id="ARBA00007572"/>
    </source>
</evidence>
<protein>
    <recommendedName>
        <fullName evidence="13">DNA ligase</fullName>
        <ecNumber evidence="13">6.5.1.1</ecNumber>
    </recommendedName>
</protein>